<protein>
    <submittedName>
        <fullName evidence="1">Uncharacterized protein</fullName>
    </submittedName>
</protein>
<name>A0A6M8STV2_GLAPU</name>
<comment type="caution">
    <text evidence="1">The sequence shown here is derived from an EMBL/GenBank/DDBJ whole genome shotgun (WGS) entry which is preliminary data.</text>
</comment>
<dbReference type="AlphaFoldDB" id="A0A6M8STV2"/>
<gene>
    <name evidence="1" type="ORF">N5925_10500</name>
</gene>
<accession>A0A6M8STV2</accession>
<evidence type="ECO:0000313" key="2">
    <source>
        <dbReference type="Proteomes" id="UP001148834"/>
    </source>
</evidence>
<dbReference type="RefSeq" id="WP_158661286.1">
    <property type="nucleotide sequence ID" value="NZ_CP054196.1"/>
</dbReference>
<dbReference type="Proteomes" id="UP001148834">
    <property type="component" value="Unassembled WGS sequence"/>
</dbReference>
<dbReference type="EMBL" id="JAODIR010000080">
    <property type="protein sequence ID" value="MDD2168990.1"/>
    <property type="molecule type" value="Genomic_DNA"/>
</dbReference>
<organism evidence="1 2">
    <name type="scientific">Glaesserella parasuis</name>
    <name type="common">Haemophilus parasuis</name>
    <dbReference type="NCBI Taxonomy" id="738"/>
    <lineage>
        <taxon>Bacteria</taxon>
        <taxon>Pseudomonadati</taxon>
        <taxon>Pseudomonadota</taxon>
        <taxon>Gammaproteobacteria</taxon>
        <taxon>Pasteurellales</taxon>
        <taxon>Pasteurellaceae</taxon>
        <taxon>Glaesserella</taxon>
    </lineage>
</organism>
<proteinExistence type="predicted"/>
<evidence type="ECO:0000313" key="1">
    <source>
        <dbReference type="EMBL" id="MDD2168990.1"/>
    </source>
</evidence>
<sequence>MPTNQVNWSDCRQNWHFNVSAVLKGSAQVAILKRRSFKRQNAMPKGTWMTCQAQVKPT</sequence>
<reference evidence="1" key="1">
    <citation type="submission" date="2022-09" db="EMBL/GenBank/DDBJ databases">
        <title>Molecular characterization of Glaesserella parasuis strains circulating in commercial swine farms using whole-genome sequencing.</title>
        <authorList>
            <person name="Mugabi R."/>
            <person name="Clavijo M."/>
            <person name="Li G."/>
        </authorList>
    </citation>
    <scope>NUCLEOTIDE SEQUENCE</scope>
    <source>
        <strain evidence="1">0435-53</strain>
    </source>
</reference>